<dbReference type="Gene3D" id="3.90.245.10">
    <property type="entry name" value="Ribonucleoside hydrolase-like"/>
    <property type="match status" value="1"/>
</dbReference>
<dbReference type="PANTHER" id="PTHR12304">
    <property type="entry name" value="INOSINE-URIDINE PREFERRING NUCLEOSIDE HYDROLASE"/>
    <property type="match status" value="1"/>
</dbReference>
<dbReference type="InterPro" id="IPR023186">
    <property type="entry name" value="IUNH"/>
</dbReference>
<dbReference type="SUPFAM" id="SSF53590">
    <property type="entry name" value="Nucleoside hydrolase"/>
    <property type="match status" value="1"/>
</dbReference>
<reference evidence="5" key="1">
    <citation type="journal article" date="2020" name="Stud. Mycol.">
        <title>101 Dothideomycetes genomes: a test case for predicting lifestyles and emergence of pathogens.</title>
        <authorList>
            <person name="Haridas S."/>
            <person name="Albert R."/>
            <person name="Binder M."/>
            <person name="Bloem J."/>
            <person name="Labutti K."/>
            <person name="Salamov A."/>
            <person name="Andreopoulos B."/>
            <person name="Baker S."/>
            <person name="Barry K."/>
            <person name="Bills G."/>
            <person name="Bluhm B."/>
            <person name="Cannon C."/>
            <person name="Castanera R."/>
            <person name="Culley D."/>
            <person name="Daum C."/>
            <person name="Ezra D."/>
            <person name="Gonzalez J."/>
            <person name="Henrissat B."/>
            <person name="Kuo A."/>
            <person name="Liang C."/>
            <person name="Lipzen A."/>
            <person name="Lutzoni F."/>
            <person name="Magnuson J."/>
            <person name="Mondo S."/>
            <person name="Nolan M."/>
            <person name="Ohm R."/>
            <person name="Pangilinan J."/>
            <person name="Park H.-J."/>
            <person name="Ramirez L."/>
            <person name="Alfaro M."/>
            <person name="Sun H."/>
            <person name="Tritt A."/>
            <person name="Yoshinaga Y."/>
            <person name="Zwiers L.-H."/>
            <person name="Turgeon B."/>
            <person name="Goodwin S."/>
            <person name="Spatafora J."/>
            <person name="Crous P."/>
            <person name="Grigoriev I."/>
        </authorList>
    </citation>
    <scope>NUCLEOTIDE SEQUENCE</scope>
    <source>
        <strain evidence="5">CBS 122368</strain>
    </source>
</reference>
<protein>
    <submittedName>
        <fullName evidence="5">Nucleoside hydrolase</fullName>
    </submittedName>
</protein>
<evidence type="ECO:0000256" key="2">
    <source>
        <dbReference type="ARBA" id="ARBA00022801"/>
    </source>
</evidence>
<dbReference type="RefSeq" id="XP_033690930.1">
    <property type="nucleotide sequence ID" value="XM_033819495.1"/>
</dbReference>
<dbReference type="Proteomes" id="UP000800094">
    <property type="component" value="Unassembled WGS sequence"/>
</dbReference>
<dbReference type="GO" id="GO:0005829">
    <property type="term" value="C:cytosol"/>
    <property type="evidence" value="ECO:0007669"/>
    <property type="project" value="TreeGrafter"/>
</dbReference>
<dbReference type="GO" id="GO:0006152">
    <property type="term" value="P:purine nucleoside catabolic process"/>
    <property type="evidence" value="ECO:0007669"/>
    <property type="project" value="TreeGrafter"/>
</dbReference>
<dbReference type="AlphaFoldDB" id="A0A6A6IZX5"/>
<feature type="domain" description="Inosine/uridine-preferring nucleoside hydrolase" evidence="4">
    <location>
        <begin position="6"/>
        <end position="426"/>
    </location>
</feature>
<accession>A0A6A6IZX5</accession>
<dbReference type="InterPro" id="IPR036452">
    <property type="entry name" value="Ribo_hydro-like"/>
</dbReference>
<dbReference type="PANTHER" id="PTHR12304:SF56">
    <property type="entry name" value="HYDROLASE, PUTATIVE (AFU_ORTHOLOGUE AFUA_1G11790)-RELATED"/>
    <property type="match status" value="1"/>
</dbReference>
<dbReference type="GeneID" id="54572825"/>
<evidence type="ECO:0000256" key="1">
    <source>
        <dbReference type="ARBA" id="ARBA00009176"/>
    </source>
</evidence>
<name>A0A6A6IZX5_9PLEO</name>
<keyword evidence="2 5" id="KW-0378">Hydrolase</keyword>
<keyword evidence="3" id="KW-0326">Glycosidase</keyword>
<comment type="similarity">
    <text evidence="1">Belongs to the IUNH family.</text>
</comment>
<dbReference type="EMBL" id="ML987189">
    <property type="protein sequence ID" value="KAF2255926.1"/>
    <property type="molecule type" value="Genomic_DNA"/>
</dbReference>
<evidence type="ECO:0000256" key="3">
    <source>
        <dbReference type="ARBA" id="ARBA00023295"/>
    </source>
</evidence>
<dbReference type="Pfam" id="PF01156">
    <property type="entry name" value="IU_nuc_hydro"/>
    <property type="match status" value="1"/>
</dbReference>
<dbReference type="GO" id="GO:0008477">
    <property type="term" value="F:purine nucleosidase activity"/>
    <property type="evidence" value="ECO:0007669"/>
    <property type="project" value="TreeGrafter"/>
</dbReference>
<organism evidence="5 6">
    <name type="scientific">Trematosphaeria pertusa</name>
    <dbReference type="NCBI Taxonomy" id="390896"/>
    <lineage>
        <taxon>Eukaryota</taxon>
        <taxon>Fungi</taxon>
        <taxon>Dikarya</taxon>
        <taxon>Ascomycota</taxon>
        <taxon>Pezizomycotina</taxon>
        <taxon>Dothideomycetes</taxon>
        <taxon>Pleosporomycetidae</taxon>
        <taxon>Pleosporales</taxon>
        <taxon>Massarineae</taxon>
        <taxon>Trematosphaeriaceae</taxon>
        <taxon>Trematosphaeria</taxon>
    </lineage>
</organism>
<evidence type="ECO:0000313" key="5">
    <source>
        <dbReference type="EMBL" id="KAF2255926.1"/>
    </source>
</evidence>
<sequence length="473" mass="52539">MAPNRIIIDTDPGVDDVLAMLLAFSASPEELEVLMLSLTFGNVDVQNCLRNIVTLFHYIEKERAWRKENRRPEGFETLMKRKPIVAVGAEEPLAEQMMVADFFHGIDGLGGIHHSHPHLTPAETWKSLFKPRPDTLYPEEAAELQAVKDAHSLFTPSLKPAHEEMLQMLRENEPDTITIVAIGPLTNLAIAAATDPEAFLRVREVVVMGGAVDAPGNPPNLSRLYSPDVLSIPVPHFNLIKQPDTPLRRRLNERNQMTPGAEFNTYADSVAAARMYALTSPHPKTTMPPVISKEGKGQLPAYPETLSRRLKVKMFPLDITEPHLMPQSLFNTHISSAALSGSPLAEWASLFLESTYRKVFSQDPEQDPAKLGLQLHDPLTIWYCMSPSDPMWKFTKDEDIRVETSGQWTRGCSIVDRRGRSVKEGTGSVDVDVVGDAGGWRDSRRGNRIQRCVASPGEERFAGVLLGRVFGAV</sequence>
<keyword evidence="6" id="KW-1185">Reference proteome</keyword>
<proteinExistence type="inferred from homology"/>
<dbReference type="OrthoDB" id="5783963at2759"/>
<evidence type="ECO:0000313" key="6">
    <source>
        <dbReference type="Proteomes" id="UP000800094"/>
    </source>
</evidence>
<evidence type="ECO:0000259" key="4">
    <source>
        <dbReference type="Pfam" id="PF01156"/>
    </source>
</evidence>
<dbReference type="InterPro" id="IPR001910">
    <property type="entry name" value="Inosine/uridine_hydrolase_dom"/>
</dbReference>
<gene>
    <name evidence="5" type="ORF">BU26DRAFT_11886</name>
</gene>